<dbReference type="GO" id="GO:0005739">
    <property type="term" value="C:mitochondrion"/>
    <property type="evidence" value="ECO:0007669"/>
    <property type="project" value="TreeGrafter"/>
</dbReference>
<keyword evidence="10" id="KW-1185">Reference proteome</keyword>
<dbReference type="PROSITE" id="PS51330">
    <property type="entry name" value="DHFR_2"/>
    <property type="match status" value="1"/>
</dbReference>
<dbReference type="EC" id="1.5.1.3" evidence="2"/>
<evidence type="ECO:0000256" key="5">
    <source>
        <dbReference type="ARBA" id="ARBA00022857"/>
    </source>
</evidence>
<dbReference type="PANTHER" id="PTHR48069">
    <property type="entry name" value="DIHYDROFOLATE REDUCTASE"/>
    <property type="match status" value="1"/>
</dbReference>
<evidence type="ECO:0000259" key="8">
    <source>
        <dbReference type="PROSITE" id="PS51330"/>
    </source>
</evidence>
<dbReference type="Proteomes" id="UP000559256">
    <property type="component" value="Unassembled WGS sequence"/>
</dbReference>
<dbReference type="InterPro" id="IPR001796">
    <property type="entry name" value="DHFR_dom"/>
</dbReference>
<dbReference type="GO" id="GO:0046655">
    <property type="term" value="P:folic acid metabolic process"/>
    <property type="evidence" value="ECO:0007669"/>
    <property type="project" value="TreeGrafter"/>
</dbReference>
<dbReference type="CDD" id="cd00209">
    <property type="entry name" value="DHFR"/>
    <property type="match status" value="1"/>
</dbReference>
<dbReference type="UniPathway" id="UPA00077">
    <property type="reaction ID" value="UER00158"/>
</dbReference>
<gene>
    <name evidence="9" type="ORF">D9758_000303</name>
</gene>
<keyword evidence="6" id="KW-0560">Oxidoreductase</keyword>
<proteinExistence type="inferred from homology"/>
<feature type="domain" description="DHFR" evidence="8">
    <location>
        <begin position="3"/>
        <end position="195"/>
    </location>
</feature>
<dbReference type="GO" id="GO:0046452">
    <property type="term" value="P:dihydrofolate metabolic process"/>
    <property type="evidence" value="ECO:0007669"/>
    <property type="project" value="TreeGrafter"/>
</dbReference>
<keyword evidence="4" id="KW-0554">One-carbon metabolism</keyword>
<evidence type="ECO:0000256" key="3">
    <source>
        <dbReference type="ARBA" id="ARBA00018886"/>
    </source>
</evidence>
<evidence type="ECO:0000313" key="9">
    <source>
        <dbReference type="EMBL" id="KAF5375283.1"/>
    </source>
</evidence>
<sequence>MSRLTLIVAATKTNGIGQEARLPWKLPKEMSYFAKVTTNAPEGKKNAVIMGRNTWESIPGKYRPLPKRINLIVSRKAGYTLHLESAAEQLCKESENIHNIFVIGGASLYSQCLSLPSNSPVGFVDRVLLTRIHSPAYDQCDVFMPDFLGEWIGSPDSNGWKRVMHEAHSDWVGFPVPEGEQEEGGTEYEFQHWVREP</sequence>
<evidence type="ECO:0000313" key="10">
    <source>
        <dbReference type="Proteomes" id="UP000559256"/>
    </source>
</evidence>
<comment type="pathway">
    <text evidence="1">Cofactor biosynthesis; tetrahydrofolate biosynthesis; 5,6,7,8-tetrahydrofolate from 7,8-dihydrofolate: step 1/1.</text>
</comment>
<dbReference type="Gene3D" id="3.40.430.10">
    <property type="entry name" value="Dihydrofolate Reductase, subunit A"/>
    <property type="match status" value="1"/>
</dbReference>
<evidence type="ECO:0000256" key="6">
    <source>
        <dbReference type="ARBA" id="ARBA00023002"/>
    </source>
</evidence>
<dbReference type="Pfam" id="PF00186">
    <property type="entry name" value="DHFR_1"/>
    <property type="match status" value="1"/>
</dbReference>
<dbReference type="GO" id="GO:0004146">
    <property type="term" value="F:dihydrofolate reductase activity"/>
    <property type="evidence" value="ECO:0007669"/>
    <property type="project" value="UniProtKB-EC"/>
</dbReference>
<dbReference type="PRINTS" id="PR00070">
    <property type="entry name" value="DHFR"/>
</dbReference>
<dbReference type="InterPro" id="IPR024072">
    <property type="entry name" value="DHFR-like_dom_sf"/>
</dbReference>
<dbReference type="GO" id="GO:0006730">
    <property type="term" value="P:one-carbon metabolic process"/>
    <property type="evidence" value="ECO:0007669"/>
    <property type="project" value="UniProtKB-KW"/>
</dbReference>
<dbReference type="InterPro" id="IPR017925">
    <property type="entry name" value="DHFR_CS"/>
</dbReference>
<comment type="similarity">
    <text evidence="7">Belongs to the dihydrofolate reductase family.</text>
</comment>
<protein>
    <recommendedName>
        <fullName evidence="3">Dihydrofolate reductase</fullName>
        <ecNumber evidence="2">1.5.1.3</ecNumber>
    </recommendedName>
</protein>
<dbReference type="PANTHER" id="PTHR48069:SF3">
    <property type="entry name" value="DIHYDROFOLATE REDUCTASE"/>
    <property type="match status" value="1"/>
</dbReference>
<keyword evidence="5" id="KW-0521">NADP</keyword>
<dbReference type="OrthoDB" id="414698at2759"/>
<dbReference type="AlphaFoldDB" id="A0A8H5H223"/>
<reference evidence="9 10" key="1">
    <citation type="journal article" date="2020" name="ISME J.">
        <title>Uncovering the hidden diversity of litter-decomposition mechanisms in mushroom-forming fungi.</title>
        <authorList>
            <person name="Floudas D."/>
            <person name="Bentzer J."/>
            <person name="Ahren D."/>
            <person name="Johansson T."/>
            <person name="Persson P."/>
            <person name="Tunlid A."/>
        </authorList>
    </citation>
    <scope>NUCLEOTIDE SEQUENCE [LARGE SCALE GENOMIC DNA]</scope>
    <source>
        <strain evidence="9 10">CBS 291.85</strain>
    </source>
</reference>
<dbReference type="GO" id="GO:0046654">
    <property type="term" value="P:tetrahydrofolate biosynthetic process"/>
    <property type="evidence" value="ECO:0007669"/>
    <property type="project" value="UniProtKB-UniPathway"/>
</dbReference>
<dbReference type="PROSITE" id="PS00075">
    <property type="entry name" value="DHFR_1"/>
    <property type="match status" value="1"/>
</dbReference>
<comment type="caution">
    <text evidence="9">The sequence shown here is derived from an EMBL/GenBank/DDBJ whole genome shotgun (WGS) entry which is preliminary data.</text>
</comment>
<accession>A0A8H5H223</accession>
<dbReference type="InterPro" id="IPR012259">
    <property type="entry name" value="DHFR"/>
</dbReference>
<dbReference type="GO" id="GO:0050661">
    <property type="term" value="F:NADP binding"/>
    <property type="evidence" value="ECO:0007669"/>
    <property type="project" value="InterPro"/>
</dbReference>
<organism evidence="9 10">
    <name type="scientific">Tetrapyrgos nigripes</name>
    <dbReference type="NCBI Taxonomy" id="182062"/>
    <lineage>
        <taxon>Eukaryota</taxon>
        <taxon>Fungi</taxon>
        <taxon>Dikarya</taxon>
        <taxon>Basidiomycota</taxon>
        <taxon>Agaricomycotina</taxon>
        <taxon>Agaricomycetes</taxon>
        <taxon>Agaricomycetidae</taxon>
        <taxon>Agaricales</taxon>
        <taxon>Marasmiineae</taxon>
        <taxon>Marasmiaceae</taxon>
        <taxon>Tetrapyrgos</taxon>
    </lineage>
</organism>
<name>A0A8H5H223_9AGAR</name>
<evidence type="ECO:0000256" key="4">
    <source>
        <dbReference type="ARBA" id="ARBA00022563"/>
    </source>
</evidence>
<evidence type="ECO:0000256" key="7">
    <source>
        <dbReference type="RuleBase" id="RU004474"/>
    </source>
</evidence>
<evidence type="ECO:0000256" key="1">
    <source>
        <dbReference type="ARBA" id="ARBA00004903"/>
    </source>
</evidence>
<dbReference type="EMBL" id="JAACJM010000001">
    <property type="protein sequence ID" value="KAF5375283.1"/>
    <property type="molecule type" value="Genomic_DNA"/>
</dbReference>
<dbReference type="SUPFAM" id="SSF53597">
    <property type="entry name" value="Dihydrofolate reductase-like"/>
    <property type="match status" value="1"/>
</dbReference>
<evidence type="ECO:0000256" key="2">
    <source>
        <dbReference type="ARBA" id="ARBA00012856"/>
    </source>
</evidence>